<gene>
    <name evidence="15" type="ORF">B4U80_00989</name>
</gene>
<evidence type="ECO:0000256" key="1">
    <source>
        <dbReference type="ARBA" id="ARBA00004371"/>
    </source>
</evidence>
<dbReference type="VEuPathDB" id="VectorBase:LDEU003256"/>
<dbReference type="PANTHER" id="PTHR23323:SF24">
    <property type="entry name" value="VACUOLAR PROTEIN SORTING-ASSOCIATED PROTEIN 11 HOMOLOG"/>
    <property type="match status" value="1"/>
</dbReference>
<feature type="repeat" description="CHCR" evidence="13">
    <location>
        <begin position="592"/>
        <end position="747"/>
    </location>
</feature>
<dbReference type="GO" id="GO:0008270">
    <property type="term" value="F:zinc ion binding"/>
    <property type="evidence" value="ECO:0007669"/>
    <property type="project" value="UniProtKB-KW"/>
</dbReference>
<dbReference type="GO" id="GO:0030674">
    <property type="term" value="F:protein-macromolecule adaptor activity"/>
    <property type="evidence" value="ECO:0007669"/>
    <property type="project" value="TreeGrafter"/>
</dbReference>
<keyword evidence="16" id="KW-1185">Reference proteome</keyword>
<comment type="subcellular location">
    <subcellularLocation>
        <location evidence="2">Late endosome membrane</location>
        <topology evidence="2">Peripheral membrane protein</topology>
        <orientation evidence="2">Cytoplasmic side</orientation>
    </subcellularLocation>
    <subcellularLocation>
        <location evidence="1">Lysosome</location>
    </subcellularLocation>
</comment>
<dbReference type="InterPro" id="IPR013083">
    <property type="entry name" value="Znf_RING/FYVE/PHD"/>
</dbReference>
<organism evidence="15 16">
    <name type="scientific">Leptotrombidium deliense</name>
    <dbReference type="NCBI Taxonomy" id="299467"/>
    <lineage>
        <taxon>Eukaryota</taxon>
        <taxon>Metazoa</taxon>
        <taxon>Ecdysozoa</taxon>
        <taxon>Arthropoda</taxon>
        <taxon>Chelicerata</taxon>
        <taxon>Arachnida</taxon>
        <taxon>Acari</taxon>
        <taxon>Acariformes</taxon>
        <taxon>Trombidiformes</taxon>
        <taxon>Prostigmata</taxon>
        <taxon>Anystina</taxon>
        <taxon>Parasitengona</taxon>
        <taxon>Trombiculoidea</taxon>
        <taxon>Trombiculidae</taxon>
        <taxon>Leptotrombidium</taxon>
    </lineage>
</organism>
<keyword evidence="4" id="KW-0813">Transport</keyword>
<dbReference type="PROSITE" id="PS50236">
    <property type="entry name" value="CHCR"/>
    <property type="match status" value="2"/>
</dbReference>
<comment type="similarity">
    <text evidence="3 11">Belongs to the VPS11 family.</text>
</comment>
<feature type="repeat" description="CHCR" evidence="13">
    <location>
        <begin position="404"/>
        <end position="559"/>
    </location>
</feature>
<dbReference type="GO" id="GO:0005764">
    <property type="term" value="C:lysosome"/>
    <property type="evidence" value="ECO:0007669"/>
    <property type="project" value="UniProtKB-SubCell"/>
</dbReference>
<sequence>MFITEISVTCATTGRGHLIFGDGDGYIHSVNRQFQISSFQAFEICVTHLYQSAEKAFLVSAGADEPGINPLVKIWNQEKQDPHRKDSPRPLCVRIVKAITGVIPTSITCLAATDWLTQMAVGLADGHLMLFRGDVTREKSSKYKIMHISDYSITGLAFKESIAVQPKTTAIQSLLQQQQQKQSILFVSTTRELFSFYIFKDKETKIILETNFGCDPRCSTLMTDSKQPDNALFVMGRKDAVYFYQHDERGPCLAFEGEKLILHWFRGYLVIVGKEINTTKIGFTTPTGREESPSSSLLSNMNIITIYDIQNKYIAYSSPVPTVTEVLSEWGSLYLLTINGSVIHLREKDTTTKLETLFKKNQFSLAIELAKSQNYDEEGLAEIFKQYGDHLYKKGDHEGAMAQYIKTVGQLEASFVIKKFLDSQRINNLTAYLEELHLKGLANEDHTTLLLNCYTKLKDPSKLNAFIRGGGYSSDSKPKFDVETAIKVLKQAGFFDEASYLAEKHSCHDWYFKIQLEDKCDAADALRYMKDNLRSSLLLTQYLRKYGRFLMNKEPEKTTQLIKNVCSNSSLIASPVDSKPKTQAMDVVEGTNPKEPDMVDPEELLDVFINNDSQMMEFLECIIEKRREKAHKAIYNTLLDIYLSLYKKADEAERDKMQQKILAMLKLPHAEYDENQALVSCQIHGFEEGILYLYESQKLYHLILNHYISTDNAKNVIKTCQKYGDEDKTLWKTAFWNFAKKPESNENLVYILEEIERRKLLPTISIIKILSQNETIPLSVIKDYLIRCLSKESEIQIENEKLIHQYKDETEKIRQEIEDVARGPRVFQASKCTACNQYLELPSVHFLCGHSYHNQCFESYSADNDSDCPHCLPENRKLLNLIRNQDNYRVIHELFKEQLNKTEADVLSVVSSYFSKGIFNKEASMSNSAASTSRPHTLDVKRL</sequence>
<dbReference type="AlphaFoldDB" id="A0A443SMS5"/>
<dbReference type="InterPro" id="IPR024763">
    <property type="entry name" value="VPS11_C"/>
</dbReference>
<dbReference type="SUPFAM" id="SSF57850">
    <property type="entry name" value="RING/U-box"/>
    <property type="match status" value="1"/>
</dbReference>
<keyword evidence="8" id="KW-0653">Protein transport</keyword>
<evidence type="ECO:0000256" key="2">
    <source>
        <dbReference type="ARBA" id="ARBA00004492"/>
    </source>
</evidence>
<dbReference type="GO" id="GO:0006904">
    <property type="term" value="P:vesicle docking involved in exocytosis"/>
    <property type="evidence" value="ECO:0007669"/>
    <property type="project" value="TreeGrafter"/>
</dbReference>
<evidence type="ECO:0000256" key="10">
    <source>
        <dbReference type="ARBA" id="ARBA00023228"/>
    </source>
</evidence>
<dbReference type="PANTHER" id="PTHR23323">
    <property type="entry name" value="VACUOLAR PROTEIN SORTING-ASSOCIATED PROTEIN"/>
    <property type="match status" value="1"/>
</dbReference>
<dbReference type="STRING" id="299467.A0A443SMS5"/>
<dbReference type="SUPFAM" id="SSF50978">
    <property type="entry name" value="WD40 repeat-like"/>
    <property type="match status" value="1"/>
</dbReference>
<dbReference type="OrthoDB" id="26184at2759"/>
<comment type="caution">
    <text evidence="15">The sequence shown here is derived from an EMBL/GenBank/DDBJ whole genome shotgun (WGS) entry which is preliminary data.</text>
</comment>
<dbReference type="InterPro" id="IPR001841">
    <property type="entry name" value="Znf_RING"/>
</dbReference>
<dbReference type="CDD" id="cd16688">
    <property type="entry name" value="RING-H2_Vps11"/>
    <property type="match status" value="1"/>
</dbReference>
<dbReference type="Pfam" id="PF23341">
    <property type="entry name" value="PEP5_VPS11_N"/>
    <property type="match status" value="1"/>
</dbReference>
<evidence type="ECO:0000256" key="5">
    <source>
        <dbReference type="ARBA" id="ARBA00022723"/>
    </source>
</evidence>
<dbReference type="GO" id="GO:0048284">
    <property type="term" value="P:organelle fusion"/>
    <property type="evidence" value="ECO:0007669"/>
    <property type="project" value="TreeGrafter"/>
</dbReference>
<dbReference type="Pfam" id="PF12451">
    <property type="entry name" value="VPS11_C"/>
    <property type="match status" value="1"/>
</dbReference>
<dbReference type="InterPro" id="IPR036322">
    <property type="entry name" value="WD40_repeat_dom_sf"/>
</dbReference>
<dbReference type="InterPro" id="IPR016528">
    <property type="entry name" value="VPS11"/>
</dbReference>
<dbReference type="PROSITE" id="PS50089">
    <property type="entry name" value="ZF_RING_2"/>
    <property type="match status" value="1"/>
</dbReference>
<evidence type="ECO:0000256" key="4">
    <source>
        <dbReference type="ARBA" id="ARBA00022448"/>
    </source>
</evidence>
<dbReference type="GO" id="GO:0031902">
    <property type="term" value="C:late endosome membrane"/>
    <property type="evidence" value="ECO:0007669"/>
    <property type="project" value="UniProtKB-SubCell"/>
</dbReference>
<dbReference type="GO" id="GO:0006886">
    <property type="term" value="P:intracellular protein transport"/>
    <property type="evidence" value="ECO:0007669"/>
    <property type="project" value="UniProtKB-UniRule"/>
</dbReference>
<dbReference type="InterPro" id="IPR057308">
    <property type="entry name" value="CHCR_PEP5_VPS11"/>
</dbReference>
<dbReference type="PIRSF" id="PIRSF007860">
    <property type="entry name" value="VPS11"/>
    <property type="match status" value="1"/>
</dbReference>
<evidence type="ECO:0000256" key="13">
    <source>
        <dbReference type="PROSITE-ProRule" id="PRU01006"/>
    </source>
</evidence>
<dbReference type="EMBL" id="NCKV01001217">
    <property type="protein sequence ID" value="RWS28783.1"/>
    <property type="molecule type" value="Genomic_DNA"/>
</dbReference>
<protein>
    <recommendedName>
        <fullName evidence="11">Vacuolar protein sorting-associated protein 11 homolog</fullName>
    </recommendedName>
</protein>
<evidence type="ECO:0000256" key="9">
    <source>
        <dbReference type="ARBA" id="ARBA00023136"/>
    </source>
</evidence>
<name>A0A443SMS5_9ACAR</name>
<evidence type="ECO:0000256" key="8">
    <source>
        <dbReference type="ARBA" id="ARBA00022927"/>
    </source>
</evidence>
<keyword evidence="5" id="KW-0479">Metal-binding</keyword>
<feature type="domain" description="RING-type" evidence="14">
    <location>
        <begin position="832"/>
        <end position="871"/>
    </location>
</feature>
<keyword evidence="10" id="KW-0458">Lysosome</keyword>
<accession>A0A443SMS5</accession>
<evidence type="ECO:0000256" key="3">
    <source>
        <dbReference type="ARBA" id="ARBA00007070"/>
    </source>
</evidence>
<evidence type="ECO:0000256" key="11">
    <source>
        <dbReference type="PIRNR" id="PIRNR007860"/>
    </source>
</evidence>
<evidence type="ECO:0000256" key="12">
    <source>
        <dbReference type="PROSITE-ProRule" id="PRU00175"/>
    </source>
</evidence>
<evidence type="ECO:0000256" key="6">
    <source>
        <dbReference type="ARBA" id="ARBA00022771"/>
    </source>
</evidence>
<dbReference type="GO" id="GO:0007033">
    <property type="term" value="P:vacuole organization"/>
    <property type="evidence" value="ECO:0007669"/>
    <property type="project" value="TreeGrafter"/>
</dbReference>
<proteinExistence type="inferred from homology"/>
<dbReference type="Pfam" id="PF23356">
    <property type="entry name" value="TPR_PEP5_VPS11"/>
    <property type="match status" value="1"/>
</dbReference>
<dbReference type="GO" id="GO:0007032">
    <property type="term" value="P:endosome organization"/>
    <property type="evidence" value="ECO:0007669"/>
    <property type="project" value="TreeGrafter"/>
</dbReference>
<evidence type="ECO:0000259" key="14">
    <source>
        <dbReference type="PROSITE" id="PS50089"/>
    </source>
</evidence>
<reference evidence="15 16" key="1">
    <citation type="journal article" date="2018" name="Gigascience">
        <title>Genomes of trombidid mites reveal novel predicted allergens and laterally-transferred genes associated with secondary metabolism.</title>
        <authorList>
            <person name="Dong X."/>
            <person name="Chaisiri K."/>
            <person name="Xia D."/>
            <person name="Armstrong S.D."/>
            <person name="Fang Y."/>
            <person name="Donnelly M.J."/>
            <person name="Kadowaki T."/>
            <person name="McGarry J.W."/>
            <person name="Darby A.C."/>
            <person name="Makepeace B.L."/>
        </authorList>
    </citation>
    <scope>NUCLEOTIDE SEQUENCE [LARGE SCALE GENOMIC DNA]</scope>
    <source>
        <strain evidence="15">UoL-UT</strain>
    </source>
</reference>
<keyword evidence="9 11" id="KW-0472">Membrane</keyword>
<keyword evidence="7" id="KW-0862">Zinc</keyword>
<dbReference type="Proteomes" id="UP000288716">
    <property type="component" value="Unassembled WGS sequence"/>
</dbReference>
<dbReference type="GO" id="GO:0030897">
    <property type="term" value="C:HOPS complex"/>
    <property type="evidence" value="ECO:0007669"/>
    <property type="project" value="TreeGrafter"/>
</dbReference>
<keyword evidence="6 12" id="KW-0863">Zinc-finger</keyword>
<evidence type="ECO:0000313" key="16">
    <source>
        <dbReference type="Proteomes" id="UP000288716"/>
    </source>
</evidence>
<dbReference type="InterPro" id="IPR057307">
    <property type="entry name" value="PEP5_VPS11_N"/>
</dbReference>
<dbReference type="Gene3D" id="3.30.40.10">
    <property type="entry name" value="Zinc/RING finger domain, C3HC4 (zinc finger)"/>
    <property type="match status" value="1"/>
</dbReference>
<evidence type="ECO:0000256" key="7">
    <source>
        <dbReference type="ARBA" id="ARBA00022833"/>
    </source>
</evidence>
<dbReference type="InterPro" id="IPR000547">
    <property type="entry name" value="Clathrin_H-chain/VPS_repeat"/>
</dbReference>
<evidence type="ECO:0000313" key="15">
    <source>
        <dbReference type="EMBL" id="RWS28783.1"/>
    </source>
</evidence>